<reference evidence="4 5" key="1">
    <citation type="submission" date="2019-11" db="EMBL/GenBank/DDBJ databases">
        <title>Draft Genome Sequences of Six Type Strains of the Genus Massilia.</title>
        <authorList>
            <person name="Miess H."/>
            <person name="Frediansyah A."/>
            <person name="Goeker M."/>
            <person name="Gross H."/>
        </authorList>
    </citation>
    <scope>NUCLEOTIDE SEQUENCE [LARGE SCALE GENOMIC DNA]</scope>
    <source>
        <strain evidence="4 5">DSM 17513</strain>
    </source>
</reference>
<evidence type="ECO:0000313" key="4">
    <source>
        <dbReference type="EMBL" id="MUI10962.1"/>
    </source>
</evidence>
<dbReference type="OrthoDB" id="9786584at2"/>
<dbReference type="Gene3D" id="3.20.20.150">
    <property type="entry name" value="Divalent-metal-dependent TIM barrel enzymes"/>
    <property type="match status" value="1"/>
</dbReference>
<feature type="domain" description="Xylose isomerase-like TIM barrel" evidence="3">
    <location>
        <begin position="87"/>
        <end position="298"/>
    </location>
</feature>
<dbReference type="Pfam" id="PF01261">
    <property type="entry name" value="AP_endonuc_2"/>
    <property type="match status" value="1"/>
</dbReference>
<dbReference type="GO" id="GO:0016853">
    <property type="term" value="F:isomerase activity"/>
    <property type="evidence" value="ECO:0007669"/>
    <property type="project" value="UniProtKB-KW"/>
</dbReference>
<dbReference type="InterPro" id="IPR013022">
    <property type="entry name" value="Xyl_isomerase-like_TIM-brl"/>
</dbReference>
<organism evidence="4 5">
    <name type="scientific">Pseudoduganella dura</name>
    <dbReference type="NCBI Taxonomy" id="321982"/>
    <lineage>
        <taxon>Bacteria</taxon>
        <taxon>Pseudomonadati</taxon>
        <taxon>Pseudomonadota</taxon>
        <taxon>Betaproteobacteria</taxon>
        <taxon>Burkholderiales</taxon>
        <taxon>Oxalobacteraceae</taxon>
        <taxon>Telluria group</taxon>
        <taxon>Pseudoduganella</taxon>
    </lineage>
</organism>
<dbReference type="PANTHER" id="PTHR43489">
    <property type="entry name" value="ISOMERASE"/>
    <property type="match status" value="1"/>
</dbReference>
<gene>
    <name evidence="4" type="ORF">GJV26_00420</name>
</gene>
<keyword evidence="2" id="KW-0732">Signal</keyword>
<dbReference type="SUPFAM" id="SSF51658">
    <property type="entry name" value="Xylose isomerase-like"/>
    <property type="match status" value="1"/>
</dbReference>
<sequence>MALRNAMKRRVLLASMAALGGMVIAPQAGARAEAGRYPRLPPLKGRLKQGLTPHLFEGTIEETCRMAVALGIRGLDFVSNPADWPVVKKHGLAVPVLRVDFGGGISTPGRAPDGPPGWNAIAVPDTGGAFAAALRDRIDAAAENGIPNIIVTCGTRAALGYDEGKRNAIRFLEQIRTHAQSRGVTLVLENINSGFPGGPPEPPGSMFDHLAWGLDIVRQLDSPHVKLLMDLYHAQLMDGNIVHFIRKNIRWIGHFHTGGVPGRHEIDETQELNYRFIAEAIAELGYGGFISHEWTPAPGQDKFRSIRKCMEIIDA</sequence>
<protein>
    <submittedName>
        <fullName evidence="4">TIM barrel protein</fullName>
    </submittedName>
</protein>
<evidence type="ECO:0000313" key="5">
    <source>
        <dbReference type="Proteomes" id="UP000431684"/>
    </source>
</evidence>
<evidence type="ECO:0000256" key="1">
    <source>
        <dbReference type="ARBA" id="ARBA00023235"/>
    </source>
</evidence>
<dbReference type="InterPro" id="IPR006311">
    <property type="entry name" value="TAT_signal"/>
</dbReference>
<feature type="chain" id="PRO_5026038593" evidence="2">
    <location>
        <begin position="31"/>
        <end position="315"/>
    </location>
</feature>
<keyword evidence="1" id="KW-0413">Isomerase</keyword>
<evidence type="ECO:0000256" key="2">
    <source>
        <dbReference type="SAM" id="SignalP"/>
    </source>
</evidence>
<proteinExistence type="predicted"/>
<evidence type="ECO:0000259" key="3">
    <source>
        <dbReference type="Pfam" id="PF01261"/>
    </source>
</evidence>
<dbReference type="InterPro" id="IPR036237">
    <property type="entry name" value="Xyl_isomerase-like_sf"/>
</dbReference>
<dbReference type="EMBL" id="WNWM01000002">
    <property type="protein sequence ID" value="MUI10962.1"/>
    <property type="molecule type" value="Genomic_DNA"/>
</dbReference>
<accession>A0A6I3XCQ3</accession>
<feature type="signal peptide" evidence="2">
    <location>
        <begin position="1"/>
        <end position="30"/>
    </location>
</feature>
<comment type="caution">
    <text evidence="4">The sequence shown here is derived from an EMBL/GenBank/DDBJ whole genome shotgun (WGS) entry which is preliminary data.</text>
</comment>
<name>A0A6I3XCQ3_9BURK</name>
<dbReference type="Proteomes" id="UP000431684">
    <property type="component" value="Unassembled WGS sequence"/>
</dbReference>
<dbReference type="InterPro" id="IPR050417">
    <property type="entry name" value="Sugar_Epim/Isomerase"/>
</dbReference>
<dbReference type="PANTHER" id="PTHR43489:SF3">
    <property type="entry name" value="XYLOSE ISOMERASE DOMAIN PROTEIN TIM BARREL"/>
    <property type="match status" value="1"/>
</dbReference>
<keyword evidence="5" id="KW-1185">Reference proteome</keyword>
<dbReference type="PROSITE" id="PS51318">
    <property type="entry name" value="TAT"/>
    <property type="match status" value="1"/>
</dbReference>
<dbReference type="AlphaFoldDB" id="A0A6I3XCQ3"/>